<protein>
    <submittedName>
        <fullName evidence="3">HupE/UreJ family protein</fullName>
    </submittedName>
</protein>
<dbReference type="EMBL" id="JAPMLT010000009">
    <property type="protein sequence ID" value="MCX7571157.1"/>
    <property type="molecule type" value="Genomic_DNA"/>
</dbReference>
<evidence type="ECO:0000313" key="4">
    <source>
        <dbReference type="Proteomes" id="UP001208017"/>
    </source>
</evidence>
<keyword evidence="1" id="KW-0472">Membrane</keyword>
<evidence type="ECO:0000313" key="3">
    <source>
        <dbReference type="EMBL" id="MCX7571157.1"/>
    </source>
</evidence>
<feature type="transmembrane region" description="Helical" evidence="1">
    <location>
        <begin position="277"/>
        <end position="296"/>
    </location>
</feature>
<accession>A0ABT3X2M3</accession>
<feature type="transmembrane region" description="Helical" evidence="1">
    <location>
        <begin position="248"/>
        <end position="265"/>
    </location>
</feature>
<feature type="transmembrane region" description="Helical" evidence="1">
    <location>
        <begin position="316"/>
        <end position="335"/>
    </location>
</feature>
<name>A0ABT3X2M3_9BACL</name>
<organism evidence="3 4">
    <name type="scientific">Tumebacillus lacus</name>
    <dbReference type="NCBI Taxonomy" id="2995335"/>
    <lineage>
        <taxon>Bacteria</taxon>
        <taxon>Bacillati</taxon>
        <taxon>Bacillota</taxon>
        <taxon>Bacilli</taxon>
        <taxon>Bacillales</taxon>
        <taxon>Alicyclobacillaceae</taxon>
        <taxon>Tumebacillus</taxon>
    </lineage>
</organism>
<feature type="transmembrane region" description="Helical" evidence="1">
    <location>
        <begin position="199"/>
        <end position="216"/>
    </location>
</feature>
<feature type="transmembrane region" description="Helical" evidence="1">
    <location>
        <begin position="223"/>
        <end position="242"/>
    </location>
</feature>
<feature type="signal peptide" evidence="2">
    <location>
        <begin position="1"/>
        <end position="25"/>
    </location>
</feature>
<comment type="caution">
    <text evidence="3">The sequence shown here is derived from an EMBL/GenBank/DDBJ whole genome shotgun (WGS) entry which is preliminary data.</text>
</comment>
<reference evidence="3 4" key="1">
    <citation type="submission" date="2022-11" db="EMBL/GenBank/DDBJ databases">
        <title>Study of microbial diversity in lake waters.</title>
        <authorList>
            <person name="Zhang J."/>
        </authorList>
    </citation>
    <scope>NUCLEOTIDE SEQUENCE [LARGE SCALE GENOMIC DNA]</scope>
    <source>
        <strain evidence="3 4">DT12</strain>
    </source>
</reference>
<gene>
    <name evidence="3" type="ORF">OS242_14490</name>
</gene>
<dbReference type="RefSeq" id="WP_267152406.1">
    <property type="nucleotide sequence ID" value="NZ_JAPMLT010000009.1"/>
</dbReference>
<evidence type="ECO:0000256" key="2">
    <source>
        <dbReference type="SAM" id="SignalP"/>
    </source>
</evidence>
<proteinExistence type="predicted"/>
<dbReference type="InterPro" id="IPR032809">
    <property type="entry name" value="Put_HupE_UreJ"/>
</dbReference>
<evidence type="ECO:0000256" key="1">
    <source>
        <dbReference type="SAM" id="Phobius"/>
    </source>
</evidence>
<keyword evidence="2" id="KW-0732">Signal</keyword>
<dbReference type="Proteomes" id="UP001208017">
    <property type="component" value="Unassembled WGS sequence"/>
</dbReference>
<sequence length="366" mass="40950">MNQIFRMFLCLFVCLALLLPLPASAHDNSPGYSDILIEPNRVMMTVFLEQIFLLDVAKTPWNGDPFTEAYLAEHKEKMVPAVAAKLIVEANGVRLQPQPEGLKLTNRNGVELVQFDYAFPSESAIKSIAITNDLYVRNNKHTHTNFANIRMGEKTTTFIFQEEERTFRLGEVGELKTAEEVFSAGAIVKQFLKLGVEHILTGYDHLLFLLALLLVVRRFKDIAIIVTSFTAAHSITLLLAAFGAVTLPSLFVEAMIAASICYVAAENLFRSDYKYRWLLTFAFGLIHGFGFAGVLAETALPQGRMVLSLLMFNLGVEAGQLAIVLLVLPILFYLSRRSWHAAFVRVGSGLIFLLGLFWLIQRIFLV</sequence>
<keyword evidence="4" id="KW-1185">Reference proteome</keyword>
<feature type="chain" id="PRO_5046625607" evidence="2">
    <location>
        <begin position="26"/>
        <end position="366"/>
    </location>
</feature>
<dbReference type="Pfam" id="PF13795">
    <property type="entry name" value="HupE_UreJ_2"/>
    <property type="match status" value="1"/>
</dbReference>
<feature type="transmembrane region" description="Helical" evidence="1">
    <location>
        <begin position="342"/>
        <end position="360"/>
    </location>
</feature>
<keyword evidence="1" id="KW-0812">Transmembrane</keyword>
<keyword evidence="1" id="KW-1133">Transmembrane helix</keyword>